<evidence type="ECO:0000259" key="3">
    <source>
        <dbReference type="Pfam" id="PF08028"/>
    </source>
</evidence>
<dbReference type="PIRSF" id="PIRSF016578">
    <property type="entry name" value="HsaA"/>
    <property type="match status" value="1"/>
</dbReference>
<dbReference type="InterPro" id="IPR046373">
    <property type="entry name" value="Acyl-CoA_Oxase/DH_mid-dom_sf"/>
</dbReference>
<dbReference type="InterPro" id="IPR013107">
    <property type="entry name" value="Acyl-CoA_DH_C"/>
</dbReference>
<dbReference type="Proteomes" id="UP001549143">
    <property type="component" value="Unassembled WGS sequence"/>
</dbReference>
<evidence type="ECO:0000256" key="1">
    <source>
        <dbReference type="ARBA" id="ARBA00023002"/>
    </source>
</evidence>
<dbReference type="PANTHER" id="PTHR43884">
    <property type="entry name" value="ACYL-COA DEHYDROGENASE"/>
    <property type="match status" value="1"/>
</dbReference>
<dbReference type="PANTHER" id="PTHR43884:SF12">
    <property type="entry name" value="ISOVALERYL-COA DEHYDROGENASE, MITOCHONDRIAL-RELATED"/>
    <property type="match status" value="1"/>
</dbReference>
<dbReference type="RefSeq" id="WP_354152281.1">
    <property type="nucleotide sequence ID" value="NZ_JBEPMN010000011.1"/>
</dbReference>
<dbReference type="Gene3D" id="1.10.540.10">
    <property type="entry name" value="Acyl-CoA dehydrogenase/oxidase, N-terminal domain"/>
    <property type="match status" value="1"/>
</dbReference>
<dbReference type="SUPFAM" id="SSF47203">
    <property type="entry name" value="Acyl-CoA dehydrogenase C-terminal domain-like"/>
    <property type="match status" value="1"/>
</dbReference>
<protein>
    <submittedName>
        <fullName evidence="4">Alkylation response protein AidB-like acyl-CoA dehydrogenase</fullName>
    </submittedName>
</protein>
<dbReference type="EMBL" id="JBEPMN010000011">
    <property type="protein sequence ID" value="MET3662430.1"/>
    <property type="molecule type" value="Genomic_DNA"/>
</dbReference>
<dbReference type="InterPro" id="IPR013786">
    <property type="entry name" value="AcylCoA_DH/ox_N"/>
</dbReference>
<accession>A0ABV2KMX8</accession>
<feature type="domain" description="Acyl-CoA dehydrogenase C-terminal" evidence="3">
    <location>
        <begin position="254"/>
        <end position="370"/>
    </location>
</feature>
<sequence>MDFALNSEQREWVEKARALKPLLAANADRYDAEAAFPTDNFAEMKKQKFHHLMVPKEYGGLNPQPKGSLGMAQFAVAEELARICPTTSWDLLIHFHQVGLVCRMGSEEQKERFLGQIVKEDALMGSLGSEVNPRQIKAENVVTKLTFDSLFEPVEGGFRASGEKHFCSMAPAADLLAFWALAPGARTNGEGLTISIVPKTSPGLTFEDSWSEAIGLRGTVSWTAKLDDVFIPWANVMGEPGDFVQKDPYTYECSHAAHLVGTTQGIVDYVIEFIGGRDYLAKDDVLMYALAEMDCGIQAARSSYRYAVWLWDEGRYDEAMLASYRALHTAKKVAAHASEKAFEIVGARSLFTYLPIERFWRETKASTLHTRDTQLMGQLAQGVLAGGRQFPKTKYGERLEKPKTWADFGFMPERA</sequence>
<keyword evidence="5" id="KW-1185">Reference proteome</keyword>
<dbReference type="SUPFAM" id="SSF56645">
    <property type="entry name" value="Acyl-CoA dehydrogenase NM domain-like"/>
    <property type="match status" value="1"/>
</dbReference>
<dbReference type="InterPro" id="IPR037069">
    <property type="entry name" value="AcylCoA_DH/ox_N_sf"/>
</dbReference>
<evidence type="ECO:0000259" key="2">
    <source>
        <dbReference type="Pfam" id="PF02771"/>
    </source>
</evidence>
<proteinExistence type="predicted"/>
<keyword evidence="1" id="KW-0560">Oxidoreductase</keyword>
<dbReference type="InterPro" id="IPR009100">
    <property type="entry name" value="AcylCoA_DH/oxidase_NM_dom_sf"/>
</dbReference>
<evidence type="ECO:0000313" key="4">
    <source>
        <dbReference type="EMBL" id="MET3662430.1"/>
    </source>
</evidence>
<feature type="domain" description="Acyl-CoA dehydrogenase/oxidase N-terminal" evidence="2">
    <location>
        <begin position="7"/>
        <end position="119"/>
    </location>
</feature>
<dbReference type="CDD" id="cd00567">
    <property type="entry name" value="ACAD"/>
    <property type="match status" value="1"/>
</dbReference>
<dbReference type="Gene3D" id="1.20.140.10">
    <property type="entry name" value="Butyryl-CoA Dehydrogenase, subunit A, domain 3"/>
    <property type="match status" value="1"/>
</dbReference>
<name>A0ABV2KMX8_9HYPH</name>
<gene>
    <name evidence="4" type="ORF">ABID44_002768</name>
</gene>
<reference evidence="4 5" key="1">
    <citation type="submission" date="2024-06" db="EMBL/GenBank/DDBJ databases">
        <title>Genomic Encyclopedia of Type Strains, Phase IV (KMG-IV): sequencing the most valuable type-strain genomes for metagenomic binning, comparative biology and taxonomic classification.</title>
        <authorList>
            <person name="Goeker M."/>
        </authorList>
    </citation>
    <scope>NUCLEOTIDE SEQUENCE [LARGE SCALE GENOMIC DNA]</scope>
    <source>
        <strain evidence="4 5">DSM 19730</strain>
    </source>
</reference>
<evidence type="ECO:0000313" key="5">
    <source>
        <dbReference type="Proteomes" id="UP001549143"/>
    </source>
</evidence>
<comment type="caution">
    <text evidence="4">The sequence shown here is derived from an EMBL/GenBank/DDBJ whole genome shotgun (WGS) entry which is preliminary data.</text>
</comment>
<dbReference type="Pfam" id="PF08028">
    <property type="entry name" value="Acyl-CoA_dh_2"/>
    <property type="match status" value="1"/>
</dbReference>
<organism evidence="4 5">
    <name type="scientific">Aquamicrobium ahrensii</name>
    <dbReference type="NCBI Taxonomy" id="469551"/>
    <lineage>
        <taxon>Bacteria</taxon>
        <taxon>Pseudomonadati</taxon>
        <taxon>Pseudomonadota</taxon>
        <taxon>Alphaproteobacteria</taxon>
        <taxon>Hyphomicrobiales</taxon>
        <taxon>Phyllobacteriaceae</taxon>
        <taxon>Aquamicrobium</taxon>
    </lineage>
</organism>
<dbReference type="Pfam" id="PF02771">
    <property type="entry name" value="Acyl-CoA_dh_N"/>
    <property type="match status" value="1"/>
</dbReference>
<dbReference type="Gene3D" id="2.40.110.10">
    <property type="entry name" value="Butyryl-CoA Dehydrogenase, subunit A, domain 2"/>
    <property type="match status" value="1"/>
</dbReference>
<dbReference type="InterPro" id="IPR036250">
    <property type="entry name" value="AcylCo_DH-like_C"/>
</dbReference>